<dbReference type="GO" id="GO:0016787">
    <property type="term" value="F:hydrolase activity"/>
    <property type="evidence" value="ECO:0007669"/>
    <property type="project" value="UniProtKB-KW"/>
</dbReference>
<dbReference type="InterPro" id="IPR029058">
    <property type="entry name" value="AB_hydrolase_fold"/>
</dbReference>
<feature type="non-terminal residue" evidence="2">
    <location>
        <position position="1"/>
    </location>
</feature>
<evidence type="ECO:0000313" key="2">
    <source>
        <dbReference type="EMBL" id="MFD1051626.1"/>
    </source>
</evidence>
<sequence length="200" mass="21681">RLVGVLHVGAVTQRSFTEDEIHLLSTVADLASAYLDLLDELDLDDVLVVGNSVGGWIAAEMALRDNHGRLKGLVLLNAVGTAGEITDLRTLTPPEIAAHAFTNPANAQQLQTPNQSANQQTLEIYAGDPYMYDPKLHRRLARVTQPVLVLWGEDDQVVTPTYGQSLAGAFPNATFHLIDHAGHFPQIERLDAVADAIGKF</sequence>
<dbReference type="PANTHER" id="PTHR43194:SF2">
    <property type="entry name" value="PEROXISOMAL MEMBRANE PROTEIN LPX1"/>
    <property type="match status" value="1"/>
</dbReference>
<dbReference type="PANTHER" id="PTHR43194">
    <property type="entry name" value="HYDROLASE ALPHA/BETA FOLD FAMILY"/>
    <property type="match status" value="1"/>
</dbReference>
<evidence type="ECO:0000259" key="1">
    <source>
        <dbReference type="Pfam" id="PF12697"/>
    </source>
</evidence>
<dbReference type="InterPro" id="IPR000073">
    <property type="entry name" value="AB_hydrolase_1"/>
</dbReference>
<accession>A0ABW3MMD2</accession>
<comment type="caution">
    <text evidence="2">The sequence shown here is derived from an EMBL/GenBank/DDBJ whole genome shotgun (WGS) entry which is preliminary data.</text>
</comment>
<dbReference type="Proteomes" id="UP001597045">
    <property type="component" value="Unassembled WGS sequence"/>
</dbReference>
<gene>
    <name evidence="2" type="ORF">ACFQ1S_41785</name>
</gene>
<dbReference type="SUPFAM" id="SSF53474">
    <property type="entry name" value="alpha/beta-Hydrolases"/>
    <property type="match status" value="1"/>
</dbReference>
<evidence type="ECO:0000313" key="3">
    <source>
        <dbReference type="Proteomes" id="UP001597045"/>
    </source>
</evidence>
<keyword evidence="2" id="KW-0378">Hydrolase</keyword>
<dbReference type="Gene3D" id="3.40.50.1820">
    <property type="entry name" value="alpha/beta hydrolase"/>
    <property type="match status" value="1"/>
</dbReference>
<reference evidence="3" key="1">
    <citation type="journal article" date="2019" name="Int. J. Syst. Evol. Microbiol.">
        <title>The Global Catalogue of Microorganisms (GCM) 10K type strain sequencing project: providing services to taxonomists for standard genome sequencing and annotation.</title>
        <authorList>
            <consortium name="The Broad Institute Genomics Platform"/>
            <consortium name="The Broad Institute Genome Sequencing Center for Infectious Disease"/>
            <person name="Wu L."/>
            <person name="Ma J."/>
        </authorList>
    </citation>
    <scope>NUCLEOTIDE SEQUENCE [LARGE SCALE GENOMIC DNA]</scope>
    <source>
        <strain evidence="3">JCM 31486</strain>
    </source>
</reference>
<dbReference type="InterPro" id="IPR050228">
    <property type="entry name" value="Carboxylesterase_BioH"/>
</dbReference>
<organism evidence="2 3">
    <name type="scientific">Kibdelosporangium lantanae</name>
    <dbReference type="NCBI Taxonomy" id="1497396"/>
    <lineage>
        <taxon>Bacteria</taxon>
        <taxon>Bacillati</taxon>
        <taxon>Actinomycetota</taxon>
        <taxon>Actinomycetes</taxon>
        <taxon>Pseudonocardiales</taxon>
        <taxon>Pseudonocardiaceae</taxon>
        <taxon>Kibdelosporangium</taxon>
    </lineage>
</organism>
<name>A0ABW3MMD2_9PSEU</name>
<proteinExistence type="predicted"/>
<protein>
    <submittedName>
        <fullName evidence="2">Alpha/beta fold hydrolase</fullName>
    </submittedName>
</protein>
<dbReference type="EMBL" id="JBHTIS010003741">
    <property type="protein sequence ID" value="MFD1051626.1"/>
    <property type="molecule type" value="Genomic_DNA"/>
</dbReference>
<keyword evidence="3" id="KW-1185">Reference proteome</keyword>
<dbReference type="Pfam" id="PF12697">
    <property type="entry name" value="Abhydrolase_6"/>
    <property type="match status" value="1"/>
</dbReference>
<feature type="domain" description="AB hydrolase-1" evidence="1">
    <location>
        <begin position="25"/>
        <end position="196"/>
    </location>
</feature>